<dbReference type="EMBL" id="OV170223">
    <property type="protein sequence ID" value="CAH0723062.1"/>
    <property type="molecule type" value="Genomic_DNA"/>
</dbReference>
<dbReference type="Pfam" id="PF05021">
    <property type="entry name" value="NPL4"/>
    <property type="match status" value="1"/>
</dbReference>
<evidence type="ECO:0000313" key="4">
    <source>
        <dbReference type="Proteomes" id="UP000838878"/>
    </source>
</evidence>
<organism evidence="3 4">
    <name type="scientific">Brenthis ino</name>
    <name type="common">lesser marbled fritillary</name>
    <dbReference type="NCBI Taxonomy" id="405034"/>
    <lineage>
        <taxon>Eukaryota</taxon>
        <taxon>Metazoa</taxon>
        <taxon>Ecdysozoa</taxon>
        <taxon>Arthropoda</taxon>
        <taxon>Hexapoda</taxon>
        <taxon>Insecta</taxon>
        <taxon>Pterygota</taxon>
        <taxon>Neoptera</taxon>
        <taxon>Endopterygota</taxon>
        <taxon>Lepidoptera</taxon>
        <taxon>Glossata</taxon>
        <taxon>Ditrysia</taxon>
        <taxon>Papilionoidea</taxon>
        <taxon>Nymphalidae</taxon>
        <taxon>Heliconiinae</taxon>
        <taxon>Argynnini</taxon>
        <taxon>Brenthis</taxon>
    </lineage>
</organism>
<feature type="compositionally biased region" description="Low complexity" evidence="1">
    <location>
        <begin position="260"/>
        <end position="277"/>
    </location>
</feature>
<feature type="region of interest" description="Disordered" evidence="1">
    <location>
        <begin position="1"/>
        <end position="22"/>
    </location>
</feature>
<feature type="region of interest" description="Disordered" evidence="1">
    <location>
        <begin position="248"/>
        <end position="288"/>
    </location>
</feature>
<protein>
    <recommendedName>
        <fullName evidence="2">Nuclear pore localisation protein NPL4 C-terminal domain-containing protein</fullName>
    </recommendedName>
</protein>
<feature type="domain" description="Nuclear pore localisation protein NPL4 C-terminal" evidence="2">
    <location>
        <begin position="116"/>
        <end position="242"/>
    </location>
</feature>
<dbReference type="GO" id="GO:0005634">
    <property type="term" value="C:nucleus"/>
    <property type="evidence" value="ECO:0007669"/>
    <property type="project" value="TreeGrafter"/>
</dbReference>
<keyword evidence="4" id="KW-1185">Reference proteome</keyword>
<dbReference type="GO" id="GO:0043130">
    <property type="term" value="F:ubiquitin binding"/>
    <property type="evidence" value="ECO:0007669"/>
    <property type="project" value="TreeGrafter"/>
</dbReference>
<dbReference type="Proteomes" id="UP000838878">
    <property type="component" value="Chromosome 3"/>
</dbReference>
<evidence type="ECO:0000259" key="2">
    <source>
        <dbReference type="Pfam" id="PF05021"/>
    </source>
</evidence>
<evidence type="ECO:0000313" key="3">
    <source>
        <dbReference type="EMBL" id="CAH0723062.1"/>
    </source>
</evidence>
<dbReference type="InterPro" id="IPR007717">
    <property type="entry name" value="NPL4_C"/>
</dbReference>
<dbReference type="PANTHER" id="PTHR12710:SF0">
    <property type="entry name" value="NUCLEAR PROTEIN LOCALIZATION PROTEIN 4 HOMOLOG"/>
    <property type="match status" value="1"/>
</dbReference>
<feature type="non-terminal residue" evidence="3">
    <location>
        <position position="354"/>
    </location>
</feature>
<reference evidence="3" key="1">
    <citation type="submission" date="2021-12" db="EMBL/GenBank/DDBJ databases">
        <authorList>
            <person name="Martin H S."/>
        </authorList>
    </citation>
    <scope>NUCLEOTIDE SEQUENCE</scope>
</reference>
<sequence length="354" mass="38076">MIKAGGSVRAPPAPRRAIDPPGATRSYVTTTRCIYACVQSHVNECIIQFNATALSRRPPPPSSPFLSSPPTSISCTEIQLTLNILHFGRYLHMRIYECYLLVECNSPDICISMRLERDAYGNEVNVSAKRLPVAYLLVDVPCGVAPASQPPTFDPRATFPPAHRPLQAHVQSLRALHRHLQQYDSFLEAASDFHVLLYMASNEALPLSLEQLAPLLDAVRERDAAAADAWRAEPHAATLLRLARAAHDAEPDGGAGGADGAQAGRAARSACGRARSAPSTTPRRSTPARCAPCPGMRCKYIQTLAKLTFVPTRPDVGARLSKGNLFSLCTVPDGRSPPPPPCQPPAAAGPLLFL</sequence>
<feature type="compositionally biased region" description="Low complexity" evidence="1">
    <location>
        <begin position="1"/>
        <end position="10"/>
    </location>
</feature>
<dbReference type="GO" id="GO:0031625">
    <property type="term" value="F:ubiquitin protein ligase binding"/>
    <property type="evidence" value="ECO:0007669"/>
    <property type="project" value="TreeGrafter"/>
</dbReference>
<gene>
    <name evidence="3" type="ORF">BINO364_LOCUS8935</name>
</gene>
<dbReference type="GO" id="GO:0006511">
    <property type="term" value="P:ubiquitin-dependent protein catabolic process"/>
    <property type="evidence" value="ECO:0007669"/>
    <property type="project" value="InterPro"/>
</dbReference>
<evidence type="ECO:0000256" key="1">
    <source>
        <dbReference type="SAM" id="MobiDB-lite"/>
    </source>
</evidence>
<accession>A0A8J9V0M5</accession>
<dbReference type="InterPro" id="IPR016563">
    <property type="entry name" value="Npl4"/>
</dbReference>
<name>A0A8J9V0M5_9NEOP</name>
<proteinExistence type="predicted"/>
<dbReference type="AlphaFoldDB" id="A0A8J9V0M5"/>
<dbReference type="OrthoDB" id="10251089at2759"/>
<dbReference type="PANTHER" id="PTHR12710">
    <property type="entry name" value="NUCLEAR PROTEIN LOCALIZATION 4"/>
    <property type="match status" value="1"/>
</dbReference>